<dbReference type="EMBL" id="FOHG01000035">
    <property type="protein sequence ID" value="SET17961.1"/>
    <property type="molecule type" value="Genomic_DNA"/>
</dbReference>
<gene>
    <name evidence="1" type="ORF">SAMN04488598_14311</name>
    <name evidence="2" type="ORF">SAMN04515652_13516</name>
</gene>
<dbReference type="RefSeq" id="WP_089720679.1">
    <property type="nucleotide sequence ID" value="NZ_FNBJ01000043.1"/>
</dbReference>
<organism evidence="2 3">
    <name type="scientific">Halanaerobium congolense</name>
    <dbReference type="NCBI Taxonomy" id="54121"/>
    <lineage>
        <taxon>Bacteria</taxon>
        <taxon>Bacillati</taxon>
        <taxon>Bacillota</taxon>
        <taxon>Clostridia</taxon>
        <taxon>Halanaerobiales</taxon>
        <taxon>Halanaerobiaceae</taxon>
        <taxon>Halanaerobium</taxon>
    </lineage>
</organism>
<evidence type="ECO:0000313" key="1">
    <source>
        <dbReference type="EMBL" id="SDG06994.1"/>
    </source>
</evidence>
<dbReference type="AlphaFoldDB" id="A0A1I0CEZ2"/>
<reference evidence="3 4" key="1">
    <citation type="submission" date="2016-10" db="EMBL/GenBank/DDBJ databases">
        <authorList>
            <person name="Varghese N."/>
            <person name="Submissions S."/>
        </authorList>
    </citation>
    <scope>NUCLEOTIDE SEQUENCE [LARGE SCALE GENOMIC DNA]</scope>
    <source>
        <strain evidence="1 4">WG2</strain>
        <strain evidence="2 3">WG5</strain>
    </source>
</reference>
<evidence type="ECO:0000313" key="4">
    <source>
        <dbReference type="Proteomes" id="UP000199519"/>
    </source>
</evidence>
<proteinExistence type="predicted"/>
<name>A0A1I0CEZ2_9FIRM</name>
<evidence type="ECO:0000313" key="3">
    <source>
        <dbReference type="Proteomes" id="UP000198612"/>
    </source>
</evidence>
<evidence type="ECO:0000313" key="2">
    <source>
        <dbReference type="EMBL" id="SET17961.1"/>
    </source>
</evidence>
<accession>A0A1I0CEZ2</accession>
<keyword evidence="4" id="KW-1185">Reference proteome</keyword>
<dbReference type="Proteomes" id="UP000199519">
    <property type="component" value="Unassembled WGS sequence"/>
</dbReference>
<dbReference type="EMBL" id="FNBJ01000043">
    <property type="protein sequence ID" value="SDG06994.1"/>
    <property type="molecule type" value="Genomic_DNA"/>
</dbReference>
<protein>
    <submittedName>
        <fullName evidence="2">Uncharacterized protein</fullName>
    </submittedName>
</protein>
<sequence>MAEQIQISYPDPINKNSFFLYFSRDWNWESFNGDELKLLLYIAFNTKRKQKRCLTYDLMAKVISRKKIMGALQTLKESETIVPDSELGWKYDFQDSKSYFQIPAVAFLYSYKLNIRRNAFLVYFYLLKRLYNSRNNRLSYRGNRDIFGQKVILKKPKTLYWDLKKHMSYRTYMRKLEKLHSIGLLKVWNNNGKKQIALINVSESKPKAKKCSTPSENNRKAELIRLAKQGKVYSYKKCIGTEKSIKDHFKLNDEDWNKKLAMSIQPVKEAMINEGMYEKLL</sequence>
<dbReference type="Proteomes" id="UP000198612">
    <property type="component" value="Unassembled WGS sequence"/>
</dbReference>